<dbReference type="Pfam" id="PF13417">
    <property type="entry name" value="GST_N_3"/>
    <property type="match status" value="1"/>
</dbReference>
<dbReference type="PROSITE" id="PS51354">
    <property type="entry name" value="GLUTAREDOXIN_2"/>
    <property type="match status" value="1"/>
</dbReference>
<evidence type="ECO:0000313" key="3">
    <source>
        <dbReference type="Proteomes" id="UP000198882"/>
    </source>
</evidence>
<proteinExistence type="predicted"/>
<dbReference type="Gene3D" id="3.40.30.10">
    <property type="entry name" value="Glutaredoxin"/>
    <property type="match status" value="1"/>
</dbReference>
<dbReference type="Proteomes" id="UP000198882">
    <property type="component" value="Unassembled WGS sequence"/>
</dbReference>
<dbReference type="EMBL" id="FNFE01000010">
    <property type="protein sequence ID" value="SDL05753.1"/>
    <property type="molecule type" value="Genomic_DNA"/>
</dbReference>
<dbReference type="PROSITE" id="PS50404">
    <property type="entry name" value="GST_NTER"/>
    <property type="match status" value="1"/>
</dbReference>
<dbReference type="InterPro" id="IPR004045">
    <property type="entry name" value="Glutathione_S-Trfase_N"/>
</dbReference>
<evidence type="ECO:0000313" key="2">
    <source>
        <dbReference type="EMBL" id="SDL05753.1"/>
    </source>
</evidence>
<accession>A0A1G9GZQ1</accession>
<sequence length="111" mass="12359">MAWFAGDDTFTHSFPQRTAMGAATSADGEAPITFYRLQACPYCERVARLLEAYDLDYRSRFVEPLHSRRDVVKRVAGVRTVPVVVDETTGVTMAESANIVDYLESTYGGEN</sequence>
<feature type="domain" description="GST N-terminal" evidence="1">
    <location>
        <begin position="30"/>
        <end position="111"/>
    </location>
</feature>
<dbReference type="PANTHER" id="PTHR45288:SF1">
    <property type="entry name" value="THIOREDOXIN FAMILY PROTEIN"/>
    <property type="match status" value="1"/>
</dbReference>
<organism evidence="2 3">
    <name type="scientific">Natronorubrum texcoconense</name>
    <dbReference type="NCBI Taxonomy" id="1095776"/>
    <lineage>
        <taxon>Archaea</taxon>
        <taxon>Methanobacteriati</taxon>
        <taxon>Methanobacteriota</taxon>
        <taxon>Stenosarchaea group</taxon>
        <taxon>Halobacteria</taxon>
        <taxon>Halobacteriales</taxon>
        <taxon>Natrialbaceae</taxon>
        <taxon>Natronorubrum</taxon>
    </lineage>
</organism>
<name>A0A1G9GZQ1_9EURY</name>
<dbReference type="AlphaFoldDB" id="A0A1G9GZQ1"/>
<protein>
    <submittedName>
        <fullName evidence="2">Glutaredoxin</fullName>
    </submittedName>
</protein>
<dbReference type="SUPFAM" id="SSF52833">
    <property type="entry name" value="Thioredoxin-like"/>
    <property type="match status" value="1"/>
</dbReference>
<evidence type="ECO:0000259" key="1">
    <source>
        <dbReference type="PROSITE" id="PS50404"/>
    </source>
</evidence>
<dbReference type="PANTHER" id="PTHR45288">
    <property type="entry name" value="THIOREDOXIN FAMILY PROTEIN"/>
    <property type="match status" value="1"/>
</dbReference>
<dbReference type="InterPro" id="IPR036249">
    <property type="entry name" value="Thioredoxin-like_sf"/>
</dbReference>
<gene>
    <name evidence="2" type="ORF">SAMN04515672_0065</name>
</gene>
<keyword evidence="3" id="KW-1185">Reference proteome</keyword>
<dbReference type="STRING" id="1095776.SAMN04515672_0065"/>
<reference evidence="3" key="1">
    <citation type="submission" date="2016-10" db="EMBL/GenBank/DDBJ databases">
        <authorList>
            <person name="Varghese N."/>
            <person name="Submissions S."/>
        </authorList>
    </citation>
    <scope>NUCLEOTIDE SEQUENCE [LARGE SCALE GENOMIC DNA]</scope>
    <source>
        <strain evidence="3">B4,CECT 8067,JCM 17497</strain>
    </source>
</reference>